<dbReference type="PATRIC" id="fig|216942.3.peg.667"/>
<dbReference type="RefSeq" id="WP_075058383.1">
    <property type="nucleotide sequence ID" value="NZ_CP012357.1"/>
</dbReference>
<reference evidence="1 2" key="1">
    <citation type="journal article" date="2015" name="Genome Announc.">
        <title>Complete Genome Sequence of Spiroplasma litorale TN-1T (DSM 21781), a Bacterium Isolated from a Green-Eyed Horsefly (Tabanus nigrovittatus).</title>
        <authorList>
            <person name="Lo W.S."/>
            <person name="Lai Y.C."/>
            <person name="Lien Y.W."/>
            <person name="Wang T.H."/>
            <person name="Kuo C.H."/>
        </authorList>
    </citation>
    <scope>NUCLEOTIDE SEQUENCE [LARGE SCALE GENOMIC DNA]</scope>
    <source>
        <strain evidence="1 2">TN-1</strain>
    </source>
</reference>
<proteinExistence type="predicted"/>
<dbReference type="Proteomes" id="UP000067476">
    <property type="component" value="Chromosome"/>
</dbReference>
<dbReference type="OrthoDB" id="395574at2"/>
<evidence type="ECO:0000313" key="2">
    <source>
        <dbReference type="Proteomes" id="UP000067476"/>
    </source>
</evidence>
<organism evidence="1 2">
    <name type="scientific">Spiroplasma litorale</name>
    <dbReference type="NCBI Taxonomy" id="216942"/>
    <lineage>
        <taxon>Bacteria</taxon>
        <taxon>Bacillati</taxon>
        <taxon>Mycoplasmatota</taxon>
        <taxon>Mollicutes</taxon>
        <taxon>Entomoplasmatales</taxon>
        <taxon>Spiroplasmataceae</taxon>
        <taxon>Spiroplasma</taxon>
    </lineage>
</organism>
<sequence length="108" mass="12717">MSLLLKYAGLEKIVHIECQRINLFQDINDGAFIDLGDINGSEEHETLKDVLDKWNNKEETKKYQLTENNVKLDYFDEENYIGPKFVSTYNPDSPYSNFIQLNYNFIKN</sequence>
<dbReference type="AlphaFoldDB" id="A0A0K1W291"/>
<gene>
    <name evidence="1" type="ORF">SLITO_v1c06570</name>
</gene>
<dbReference type="STRING" id="216942.SLITO_v1c06570"/>
<keyword evidence="2" id="KW-1185">Reference proteome</keyword>
<evidence type="ECO:0000313" key="1">
    <source>
        <dbReference type="EMBL" id="AKX34286.1"/>
    </source>
</evidence>
<dbReference type="KEGG" id="sll:SLITO_v1c06570"/>
<name>A0A0K1W291_9MOLU</name>
<dbReference type="EMBL" id="CP012357">
    <property type="protein sequence ID" value="AKX34286.1"/>
    <property type="molecule type" value="Genomic_DNA"/>
</dbReference>
<accession>A0A0K1W291</accession>
<protein>
    <submittedName>
        <fullName evidence="1">Uncharacterized protein</fullName>
    </submittedName>
</protein>